<dbReference type="AlphaFoldDB" id="A0A2G8KD45"/>
<keyword evidence="3" id="KW-0862">Zinc</keyword>
<evidence type="ECO:0000313" key="9">
    <source>
        <dbReference type="Proteomes" id="UP000230750"/>
    </source>
</evidence>
<feature type="domain" description="B box-type" evidence="7">
    <location>
        <begin position="94"/>
        <end position="141"/>
    </location>
</feature>
<keyword evidence="1" id="KW-0479">Metal-binding</keyword>
<dbReference type="InterPro" id="IPR013083">
    <property type="entry name" value="Znf_RING/FYVE/PHD"/>
</dbReference>
<dbReference type="SUPFAM" id="SSF101898">
    <property type="entry name" value="NHL repeat"/>
    <property type="match status" value="1"/>
</dbReference>
<dbReference type="PROSITE" id="PS50089">
    <property type="entry name" value="ZF_RING_2"/>
    <property type="match status" value="1"/>
</dbReference>
<dbReference type="EMBL" id="MRZV01000679">
    <property type="protein sequence ID" value="PIK45879.1"/>
    <property type="molecule type" value="Genomic_DNA"/>
</dbReference>
<dbReference type="SUPFAM" id="SSF57845">
    <property type="entry name" value="B-box zinc-binding domain"/>
    <property type="match status" value="1"/>
</dbReference>
<dbReference type="InterPro" id="IPR047153">
    <property type="entry name" value="TRIM45/56/19-like"/>
</dbReference>
<evidence type="ECO:0000313" key="8">
    <source>
        <dbReference type="EMBL" id="PIK45879.1"/>
    </source>
</evidence>
<evidence type="ECO:0000256" key="3">
    <source>
        <dbReference type="ARBA" id="ARBA00022833"/>
    </source>
</evidence>
<evidence type="ECO:0000259" key="7">
    <source>
        <dbReference type="PROSITE" id="PS50119"/>
    </source>
</evidence>
<keyword evidence="2 4" id="KW-0863">Zinc-finger</keyword>
<proteinExistence type="predicted"/>
<keyword evidence="5" id="KW-0175">Coiled coil</keyword>
<accession>A0A2G8KD45</accession>
<dbReference type="InterPro" id="IPR000315">
    <property type="entry name" value="Znf_B-box"/>
</dbReference>
<dbReference type="STRING" id="307972.A0A2G8KD45"/>
<dbReference type="SUPFAM" id="SSF57850">
    <property type="entry name" value="RING/U-box"/>
    <property type="match status" value="1"/>
</dbReference>
<reference evidence="8 9" key="1">
    <citation type="journal article" date="2017" name="PLoS Biol.">
        <title>The sea cucumber genome provides insights into morphological evolution and visceral regeneration.</title>
        <authorList>
            <person name="Zhang X."/>
            <person name="Sun L."/>
            <person name="Yuan J."/>
            <person name="Sun Y."/>
            <person name="Gao Y."/>
            <person name="Zhang L."/>
            <person name="Li S."/>
            <person name="Dai H."/>
            <person name="Hamel J.F."/>
            <person name="Liu C."/>
            <person name="Yu Y."/>
            <person name="Liu S."/>
            <person name="Lin W."/>
            <person name="Guo K."/>
            <person name="Jin S."/>
            <person name="Xu P."/>
            <person name="Storey K.B."/>
            <person name="Huan P."/>
            <person name="Zhang T."/>
            <person name="Zhou Y."/>
            <person name="Zhang J."/>
            <person name="Lin C."/>
            <person name="Li X."/>
            <person name="Xing L."/>
            <person name="Huo D."/>
            <person name="Sun M."/>
            <person name="Wang L."/>
            <person name="Mercier A."/>
            <person name="Li F."/>
            <person name="Yang H."/>
            <person name="Xiang J."/>
        </authorList>
    </citation>
    <scope>NUCLEOTIDE SEQUENCE [LARGE SCALE GENOMIC DNA]</scope>
    <source>
        <strain evidence="8">Shaxun</strain>
        <tissue evidence="8">Muscle</tissue>
    </source>
</reference>
<dbReference type="PANTHER" id="PTHR25462:SF296">
    <property type="entry name" value="MEIOTIC P26, ISOFORM F"/>
    <property type="match status" value="1"/>
</dbReference>
<keyword evidence="9" id="KW-1185">Reference proteome</keyword>
<evidence type="ECO:0000259" key="6">
    <source>
        <dbReference type="PROSITE" id="PS50089"/>
    </source>
</evidence>
<dbReference type="Gene3D" id="2.120.10.30">
    <property type="entry name" value="TolB, C-terminal domain"/>
    <property type="match status" value="1"/>
</dbReference>
<dbReference type="PANTHER" id="PTHR25462">
    <property type="entry name" value="BONUS, ISOFORM C-RELATED"/>
    <property type="match status" value="1"/>
</dbReference>
<dbReference type="GO" id="GO:0008270">
    <property type="term" value="F:zinc ion binding"/>
    <property type="evidence" value="ECO:0007669"/>
    <property type="project" value="UniProtKB-KW"/>
</dbReference>
<feature type="coiled-coil region" evidence="5">
    <location>
        <begin position="304"/>
        <end position="335"/>
    </location>
</feature>
<dbReference type="Gene3D" id="3.30.40.10">
    <property type="entry name" value="Zinc/RING finger domain, C3HC4 (zinc finger)"/>
    <property type="match status" value="1"/>
</dbReference>
<protein>
    <submittedName>
        <fullName evidence="8">Uncharacterized protein</fullName>
    </submittedName>
</protein>
<comment type="caution">
    <text evidence="8">The sequence shown here is derived from an EMBL/GenBank/DDBJ whole genome shotgun (WGS) entry which is preliminary data.</text>
</comment>
<dbReference type="Pfam" id="PF00097">
    <property type="entry name" value="zf-C3HC4"/>
    <property type="match status" value="1"/>
</dbReference>
<evidence type="ECO:0000256" key="5">
    <source>
        <dbReference type="SAM" id="Coils"/>
    </source>
</evidence>
<evidence type="ECO:0000256" key="2">
    <source>
        <dbReference type="ARBA" id="ARBA00022771"/>
    </source>
</evidence>
<dbReference type="InterPro" id="IPR018957">
    <property type="entry name" value="Znf_C3HC4_RING-type"/>
</dbReference>
<dbReference type="InterPro" id="IPR011042">
    <property type="entry name" value="6-blade_b-propeller_TolB-like"/>
</dbReference>
<dbReference type="PROSITE" id="PS50119">
    <property type="entry name" value="ZF_BBOX"/>
    <property type="match status" value="1"/>
</dbReference>
<evidence type="ECO:0000256" key="1">
    <source>
        <dbReference type="ARBA" id="ARBA00022723"/>
    </source>
</evidence>
<dbReference type="OrthoDB" id="6105938at2759"/>
<dbReference type="InterPro" id="IPR001841">
    <property type="entry name" value="Znf_RING"/>
</dbReference>
<organism evidence="8 9">
    <name type="scientific">Stichopus japonicus</name>
    <name type="common">Sea cucumber</name>
    <dbReference type="NCBI Taxonomy" id="307972"/>
    <lineage>
        <taxon>Eukaryota</taxon>
        <taxon>Metazoa</taxon>
        <taxon>Echinodermata</taxon>
        <taxon>Eleutherozoa</taxon>
        <taxon>Echinozoa</taxon>
        <taxon>Holothuroidea</taxon>
        <taxon>Aspidochirotacea</taxon>
        <taxon>Aspidochirotida</taxon>
        <taxon>Stichopodidae</taxon>
        <taxon>Apostichopus</taxon>
    </lineage>
</organism>
<name>A0A2G8KD45_STIJA</name>
<feature type="domain" description="RING-type" evidence="6">
    <location>
        <begin position="17"/>
        <end position="59"/>
    </location>
</feature>
<dbReference type="Gene3D" id="3.30.160.60">
    <property type="entry name" value="Classic Zinc Finger"/>
    <property type="match status" value="1"/>
</dbReference>
<dbReference type="Proteomes" id="UP000230750">
    <property type="component" value="Unassembled WGS sequence"/>
</dbReference>
<gene>
    <name evidence="8" type="ORF">BSL78_17258</name>
</gene>
<sequence length="726" mass="83642">MASSTLLTDLAENFFLCSVCLDQFKDRQTVTVLHRYCRNCLKTVIQASYDGKLKCPLCKQEHVIPENGVDDFKTDFHMKSMLEFIQLQKSFGNKDLKKCVSCLKNTEVSAFCFKCRDYLCEQCYKVHVTSKMFIDHKTHILRLDNIEAKNMTLDKLTSLTEDPRCNIHGKKEAQLCCSSCGNLPVCIACTYNKHKGHDLHDVTEIAERERKLLRQELADLTKYKGKLYGLPTKIQTTTQNLNENAVQKTERLIYQHKQQAHKIKDKLSECTRERKRGLEDIRCRIRDNDRRITLNLEKELGQVREKYDKIRKTANQEYDNESEEFINKCDKTEGELFRKLGSLDANLKNLTTAKDLLVNQNEGELKQIREYCEQIIKRYENLTTTTSSILASKDDWTDAQCIPDIRAACDPLMVEMEKGFPELDFLSDFVISDITKVIRDVTLAQHDESVVDVAGIKVNVGYFTDILSRGDVKIFIIHKAYDGYLHITVFNSKGKIQRQDQIKSETGRLTCGLLSELKAVTWNYWYDIGIYDVRDGAFSRKNIRDVITSWPSDQCVSCVTTDPVKNHIIVGTNRRNVYVFTDQMNYSHMITLPAVIDASDDITVHRGSLLVCDNSRGRSYAVTMEESQSKLMYEFTKPDLDGLDWRPTSVCTDNTGFIYMLWNAAISYQRRCILVQYSQNGRQLLTTRKVAGNAYRVSTLEENGPEKLLITTKRWGELYTYDLVVT</sequence>
<evidence type="ECO:0000256" key="4">
    <source>
        <dbReference type="PROSITE-ProRule" id="PRU00024"/>
    </source>
</evidence>